<dbReference type="Gene3D" id="2.120.10.30">
    <property type="entry name" value="TolB, C-terminal domain"/>
    <property type="match status" value="1"/>
</dbReference>
<dbReference type="SUPFAM" id="SSF82171">
    <property type="entry name" value="DPP6 N-terminal domain-like"/>
    <property type="match status" value="1"/>
</dbReference>
<dbReference type="Proteomes" id="UP001589532">
    <property type="component" value="Unassembled WGS sequence"/>
</dbReference>
<gene>
    <name evidence="2" type="ORF">ACFFSA_52085</name>
</gene>
<reference evidence="2 3" key="1">
    <citation type="submission" date="2024-09" db="EMBL/GenBank/DDBJ databases">
        <authorList>
            <person name="Sun Q."/>
            <person name="Mori K."/>
        </authorList>
    </citation>
    <scope>NUCLEOTIDE SEQUENCE [LARGE SCALE GENOMIC DNA]</scope>
    <source>
        <strain evidence="2 3">JCM 3143</strain>
    </source>
</reference>
<sequence length="324" mass="33999">MRHPSVTAALLASAVIGGLGLTPGAAHAQAGTPAARAAWIKSCHDKKDDTDYPCGHWKLVMRDGRQVVVRDAAGSKVGAKDETAAFAISADGRVLAYQRARDHRLVVQPVTGGPAKLLPKSAGAVNLSVMLSPKGDRVMIDYGNEPVSRPIKVITVATGQTTTLPLGDSMLGFSGDGDEVLTSRDLSDNTTRLAAYRLGGGSIKRTPPQVVYGAEALALAPDGRTVAAFIAGNADRKKPPRVRTYDLESGELSAGADLPLTPDTEAETAWWGPDGRIRATVRRGDDGEAAVVRVLTVDPQSGKATQTDAYTISNTKFEHVEAGK</sequence>
<comment type="caution">
    <text evidence="2">The sequence shown here is derived from an EMBL/GenBank/DDBJ whole genome shotgun (WGS) entry which is preliminary data.</text>
</comment>
<evidence type="ECO:0000256" key="1">
    <source>
        <dbReference type="SAM" id="SignalP"/>
    </source>
</evidence>
<organism evidence="2 3">
    <name type="scientific">Nonomuraea helvata</name>
    <dbReference type="NCBI Taxonomy" id="37484"/>
    <lineage>
        <taxon>Bacteria</taxon>
        <taxon>Bacillati</taxon>
        <taxon>Actinomycetota</taxon>
        <taxon>Actinomycetes</taxon>
        <taxon>Streptosporangiales</taxon>
        <taxon>Streptosporangiaceae</taxon>
        <taxon>Nonomuraea</taxon>
    </lineage>
</organism>
<protein>
    <submittedName>
        <fullName evidence="2">WD40 repeat domain-containing protein</fullName>
    </submittedName>
</protein>
<keyword evidence="1" id="KW-0732">Signal</keyword>
<dbReference type="InterPro" id="IPR011042">
    <property type="entry name" value="6-blade_b-propeller_TolB-like"/>
</dbReference>
<evidence type="ECO:0000313" key="3">
    <source>
        <dbReference type="Proteomes" id="UP001589532"/>
    </source>
</evidence>
<proteinExistence type="predicted"/>
<feature type="chain" id="PRO_5046162109" evidence="1">
    <location>
        <begin position="29"/>
        <end position="324"/>
    </location>
</feature>
<dbReference type="EMBL" id="JBHMBW010000108">
    <property type="protein sequence ID" value="MFB9631654.1"/>
    <property type="molecule type" value="Genomic_DNA"/>
</dbReference>
<feature type="signal peptide" evidence="1">
    <location>
        <begin position="1"/>
        <end position="28"/>
    </location>
</feature>
<accession>A0ABV5SJE2</accession>
<name>A0ABV5SJE2_9ACTN</name>
<dbReference type="RefSeq" id="WP_344994339.1">
    <property type="nucleotide sequence ID" value="NZ_BAAAXV010000008.1"/>
</dbReference>
<evidence type="ECO:0000313" key="2">
    <source>
        <dbReference type="EMBL" id="MFB9631654.1"/>
    </source>
</evidence>
<keyword evidence="3" id="KW-1185">Reference proteome</keyword>